<keyword evidence="3" id="KW-0998">Cell outer membrane</keyword>
<evidence type="ECO:0000256" key="3">
    <source>
        <dbReference type="ARBA" id="ARBA00023237"/>
    </source>
</evidence>
<reference evidence="4" key="1">
    <citation type="submission" date="2022-04" db="EMBL/GenBank/DDBJ databases">
        <title>Hymenobacter sp. isolated from the air.</title>
        <authorList>
            <person name="Won M."/>
            <person name="Lee C.-M."/>
            <person name="Woen H.-Y."/>
            <person name="Kwon S.-W."/>
        </authorList>
    </citation>
    <scope>NUCLEOTIDE SEQUENCE</scope>
    <source>
        <strain evidence="4">5116S-3</strain>
    </source>
</reference>
<comment type="subcellular location">
    <subcellularLocation>
        <location evidence="1">Cell outer membrane</location>
    </subcellularLocation>
</comment>
<gene>
    <name evidence="4" type="ORF">MUN79_15695</name>
</gene>
<name>A0A8T9Q337_9BACT</name>
<evidence type="ECO:0000256" key="1">
    <source>
        <dbReference type="ARBA" id="ARBA00004442"/>
    </source>
</evidence>
<keyword evidence="2" id="KW-0472">Membrane</keyword>
<keyword evidence="5" id="KW-1185">Reference proteome</keyword>
<proteinExistence type="predicted"/>
<sequence length="147" mass="16397">MPVPLLSVALNATYQDIRNRTPPSQSGSTDAKFFNARMPNVPYLFGNAEVQLTKANLGGTGRRLSAWWQASYVQKFYLYWETEGIQDTKSAIPSQLVQNTGVSYALAGERLTLSAELHNLANTATYDNYNVQRPGRSGHVKLRAFLR</sequence>
<dbReference type="Gene3D" id="2.40.170.20">
    <property type="entry name" value="TonB-dependent receptor, beta-barrel domain"/>
    <property type="match status" value="1"/>
</dbReference>
<dbReference type="GO" id="GO:0009279">
    <property type="term" value="C:cell outer membrane"/>
    <property type="evidence" value="ECO:0007669"/>
    <property type="project" value="UniProtKB-SubCell"/>
</dbReference>
<dbReference type="InterPro" id="IPR036942">
    <property type="entry name" value="Beta-barrel_TonB_sf"/>
</dbReference>
<organism evidence="4 5">
    <name type="scientific">Hymenobacter cellulosilyticus</name>
    <dbReference type="NCBI Taxonomy" id="2932248"/>
    <lineage>
        <taxon>Bacteria</taxon>
        <taxon>Pseudomonadati</taxon>
        <taxon>Bacteroidota</taxon>
        <taxon>Cytophagia</taxon>
        <taxon>Cytophagales</taxon>
        <taxon>Hymenobacteraceae</taxon>
        <taxon>Hymenobacter</taxon>
    </lineage>
</organism>
<evidence type="ECO:0000313" key="4">
    <source>
        <dbReference type="EMBL" id="UOQ70200.1"/>
    </source>
</evidence>
<dbReference type="SUPFAM" id="SSF56935">
    <property type="entry name" value="Porins"/>
    <property type="match status" value="1"/>
</dbReference>
<dbReference type="KEGG" id="hcu:MUN79_15695"/>
<evidence type="ECO:0000313" key="5">
    <source>
        <dbReference type="Proteomes" id="UP000831796"/>
    </source>
</evidence>
<dbReference type="EMBL" id="CP095046">
    <property type="protein sequence ID" value="UOQ70200.1"/>
    <property type="molecule type" value="Genomic_DNA"/>
</dbReference>
<protein>
    <recommendedName>
        <fullName evidence="6">TonB-dependent receptor</fullName>
    </recommendedName>
</protein>
<evidence type="ECO:0008006" key="6">
    <source>
        <dbReference type="Google" id="ProtNLM"/>
    </source>
</evidence>
<dbReference type="RefSeq" id="WP_244673624.1">
    <property type="nucleotide sequence ID" value="NZ_CP095046.1"/>
</dbReference>
<accession>A0A8T9Q337</accession>
<dbReference type="AlphaFoldDB" id="A0A8T9Q337"/>
<dbReference type="Proteomes" id="UP000831796">
    <property type="component" value="Chromosome"/>
</dbReference>
<evidence type="ECO:0000256" key="2">
    <source>
        <dbReference type="ARBA" id="ARBA00023136"/>
    </source>
</evidence>